<dbReference type="Proteomes" id="UP000616769">
    <property type="component" value="Unassembled WGS sequence"/>
</dbReference>
<feature type="domain" description="Tiam1/2 second PH-like" evidence="2">
    <location>
        <begin position="1"/>
        <end position="138"/>
    </location>
</feature>
<dbReference type="PANTHER" id="PTHR46001:SF3">
    <property type="entry name" value="PROTEIN STILL LIFE, ISOFORM SIF TYPE 1"/>
    <property type="match status" value="1"/>
</dbReference>
<evidence type="ECO:0000259" key="2">
    <source>
        <dbReference type="Pfam" id="PF23014"/>
    </source>
</evidence>
<evidence type="ECO:0000313" key="4">
    <source>
        <dbReference type="Proteomes" id="UP000616769"/>
    </source>
</evidence>
<dbReference type="PANTHER" id="PTHR46001">
    <property type="entry name" value="TIAM (MAMMALIAN TUMOR INVASION AND METASTASIS FACTOR) HOMOLOG"/>
    <property type="match status" value="1"/>
</dbReference>
<dbReference type="OrthoDB" id="8059989at2759"/>
<dbReference type="GO" id="GO:0005085">
    <property type="term" value="F:guanyl-nucleotide exchange factor activity"/>
    <property type="evidence" value="ECO:0007669"/>
    <property type="project" value="InterPro"/>
</dbReference>
<dbReference type="Pfam" id="PF23014">
    <property type="entry name" value="PH_Tiam1"/>
    <property type="match status" value="1"/>
</dbReference>
<feature type="compositionally biased region" description="Low complexity" evidence="1">
    <location>
        <begin position="144"/>
        <end position="158"/>
    </location>
</feature>
<dbReference type="Gene3D" id="2.30.29.30">
    <property type="entry name" value="Pleckstrin-homology domain (PH domain)/Phosphotyrosine-binding domain (PTB)"/>
    <property type="match status" value="1"/>
</dbReference>
<feature type="non-terminal residue" evidence="3">
    <location>
        <position position="1"/>
    </location>
</feature>
<dbReference type="InterPro" id="IPR043537">
    <property type="entry name" value="Tiam1/Tiam2/Sif"/>
</dbReference>
<evidence type="ECO:0000313" key="3">
    <source>
        <dbReference type="EMBL" id="KPM08772.1"/>
    </source>
</evidence>
<organism evidence="3 4">
    <name type="scientific">Sarcoptes scabiei</name>
    <name type="common">Itch mite</name>
    <name type="synonym">Acarus scabiei</name>
    <dbReference type="NCBI Taxonomy" id="52283"/>
    <lineage>
        <taxon>Eukaryota</taxon>
        <taxon>Metazoa</taxon>
        <taxon>Ecdysozoa</taxon>
        <taxon>Arthropoda</taxon>
        <taxon>Chelicerata</taxon>
        <taxon>Arachnida</taxon>
        <taxon>Acari</taxon>
        <taxon>Acariformes</taxon>
        <taxon>Sarcoptiformes</taxon>
        <taxon>Astigmata</taxon>
        <taxon>Psoroptidia</taxon>
        <taxon>Sarcoptoidea</taxon>
        <taxon>Sarcoptidae</taxon>
        <taxon>Sarcoptinae</taxon>
        <taxon>Sarcoptes</taxon>
    </lineage>
</organism>
<feature type="region of interest" description="Disordered" evidence="1">
    <location>
        <begin position="141"/>
        <end position="163"/>
    </location>
</feature>
<name>A0A132ACS4_SARSC</name>
<dbReference type="InterPro" id="IPR055230">
    <property type="entry name" value="PH_Tiam1/2"/>
</dbReference>
<accession>A0A132ACS4</accession>
<dbReference type="InterPro" id="IPR011993">
    <property type="entry name" value="PH-like_dom_sf"/>
</dbReference>
<comment type="caution">
    <text evidence="3">The sequence shown here is derived from an EMBL/GenBank/DDBJ whole genome shotgun (WGS) entry which is preliminary data.</text>
</comment>
<dbReference type="GO" id="GO:0007264">
    <property type="term" value="P:small GTPase-mediated signal transduction"/>
    <property type="evidence" value="ECO:0007669"/>
    <property type="project" value="InterPro"/>
</dbReference>
<reference evidence="3 4" key="1">
    <citation type="journal article" date="2015" name="Parasit. Vectors">
        <title>Draft genome of the scabies mite.</title>
        <authorList>
            <person name="Rider S.D.Jr."/>
            <person name="Morgan M.S."/>
            <person name="Arlian L.G."/>
        </authorList>
    </citation>
    <scope>NUCLEOTIDE SEQUENCE [LARGE SCALE GENOMIC DNA]</scope>
    <source>
        <strain evidence="3">Arlian Lab</strain>
    </source>
</reference>
<dbReference type="SUPFAM" id="SSF50729">
    <property type="entry name" value="PH domain-like"/>
    <property type="match status" value="1"/>
</dbReference>
<sequence>YGGVEWINSLEFLGKSFRKSTSSGGGLNLHSMCFVFKQCVVFLCKETVRHGKSKKQSATDMEIIRHQVLIPVSEVQVRACVQTEHQPDFKWELIQLKISSQGKRTEKIFSLANSTNEYRNLFLRSIRQIIREDVQRMNILGGQKVSTKSETSPTTSSNKKSDKKQIVSFASTQNLTRCGYCGEDFTKMFKKAV</sequence>
<proteinExistence type="predicted"/>
<protein>
    <recommendedName>
        <fullName evidence="2">Tiam1/2 second PH-like domain-containing protein</fullName>
    </recommendedName>
</protein>
<gene>
    <name evidence="3" type="ORF">QR98_0072960</name>
</gene>
<dbReference type="EMBL" id="JXLN01012684">
    <property type="protein sequence ID" value="KPM08772.1"/>
    <property type="molecule type" value="Genomic_DNA"/>
</dbReference>
<evidence type="ECO:0000256" key="1">
    <source>
        <dbReference type="SAM" id="MobiDB-lite"/>
    </source>
</evidence>
<dbReference type="AlphaFoldDB" id="A0A132ACS4"/>
<dbReference type="VEuPathDB" id="VectorBase:SSCA006775"/>